<comment type="function">
    <text evidence="4">May negatively regulate the ATPase activity of VCP, an ATP-driven segregase that associates with different cofactors to control a wide variety of cellular processes. As a cofactor of VCP, it may play a role in the transport of CAV1 to lysosomes for degradation. It may also play a role in endoplasmic reticulum-associated degradation (ERAD) of misfolded proteins. Together with VCP and other cofactors, it may play a role in macroautophagy, regulating for instance the clearance of damaged lysosomes.</text>
</comment>
<dbReference type="SMART" id="SM00166">
    <property type="entry name" value="UBX"/>
    <property type="match status" value="1"/>
</dbReference>
<dbReference type="SMART" id="SM00580">
    <property type="entry name" value="PUG"/>
    <property type="match status" value="1"/>
</dbReference>
<dbReference type="CDD" id="cd16119">
    <property type="entry name" value="UBX_UBXN6"/>
    <property type="match status" value="1"/>
</dbReference>
<evidence type="ECO:0000256" key="8">
    <source>
        <dbReference type="SAM" id="MobiDB-lite"/>
    </source>
</evidence>
<dbReference type="PANTHER" id="PTHR23153:SF38">
    <property type="entry name" value="UBX DOMAIN-CONTAINING PROTEIN 6"/>
    <property type="match status" value="1"/>
</dbReference>
<accession>A0A4W3GDM2</accession>
<evidence type="ECO:0000256" key="7">
    <source>
        <dbReference type="ARBA" id="ARBA00075815"/>
    </source>
</evidence>
<dbReference type="GO" id="GO:0006950">
    <property type="term" value="P:response to stress"/>
    <property type="evidence" value="ECO:0007669"/>
    <property type="project" value="UniProtKB-ARBA"/>
</dbReference>
<name>A0A4W3GDM2_CALMI</name>
<dbReference type="GeneTree" id="ENSGT00940000157273"/>
<reference evidence="11" key="1">
    <citation type="journal article" date="2006" name="Science">
        <title>Ancient noncoding elements conserved in the human genome.</title>
        <authorList>
            <person name="Venkatesh B."/>
            <person name="Kirkness E.F."/>
            <person name="Loh Y.H."/>
            <person name="Halpern A.L."/>
            <person name="Lee A.P."/>
            <person name="Johnson J."/>
            <person name="Dandona N."/>
            <person name="Viswanathan L.D."/>
            <person name="Tay A."/>
            <person name="Venter J.C."/>
            <person name="Strausberg R.L."/>
            <person name="Brenner S."/>
        </authorList>
    </citation>
    <scope>NUCLEOTIDE SEQUENCE [LARGE SCALE GENOMIC DNA]</scope>
</reference>
<dbReference type="Ensembl" id="ENSCMIT00000000983.1">
    <property type="protein sequence ID" value="ENSCMIP00000000932.1"/>
    <property type="gene ID" value="ENSCMIG00000000626.1"/>
</dbReference>
<reference evidence="10" key="5">
    <citation type="submission" date="2025-09" db="UniProtKB">
        <authorList>
            <consortium name="Ensembl"/>
        </authorList>
    </citation>
    <scope>IDENTIFICATION</scope>
</reference>
<evidence type="ECO:0000256" key="4">
    <source>
        <dbReference type="ARBA" id="ARBA00059509"/>
    </source>
</evidence>
<reference evidence="10" key="4">
    <citation type="submission" date="2025-08" db="UniProtKB">
        <authorList>
            <consortium name="Ensembl"/>
        </authorList>
    </citation>
    <scope>IDENTIFICATION</scope>
</reference>
<organism evidence="10 11">
    <name type="scientific">Callorhinchus milii</name>
    <name type="common">Ghost shark</name>
    <dbReference type="NCBI Taxonomy" id="7868"/>
    <lineage>
        <taxon>Eukaryota</taxon>
        <taxon>Metazoa</taxon>
        <taxon>Chordata</taxon>
        <taxon>Craniata</taxon>
        <taxon>Vertebrata</taxon>
        <taxon>Chondrichthyes</taxon>
        <taxon>Holocephali</taxon>
        <taxon>Chimaeriformes</taxon>
        <taxon>Callorhinchidae</taxon>
        <taxon>Callorhinchus</taxon>
    </lineage>
</organism>
<feature type="region of interest" description="Disordered" evidence="8">
    <location>
        <begin position="1"/>
        <end position="111"/>
    </location>
</feature>
<keyword evidence="2" id="KW-0833">Ubl conjugation pathway</keyword>
<evidence type="ECO:0000256" key="1">
    <source>
        <dbReference type="ARBA" id="ARBA00004170"/>
    </source>
</evidence>
<comment type="subunit">
    <text evidence="5">Interacts with VCP through the PUB domain (via C-terminus) and VIM motif (via N-terminus); the interaction is direct. Forms a ternary complex with CAV1 and VCP. Interacts with SYVN1. Interacts with HERPUD1. Interacts with VCPKMT. May interact with DERL1. Interacts with PLAA, VCP and YOD1; may form a complex involved in macroautophagy. Interacts with LMAN1.</text>
</comment>
<proteinExistence type="predicted"/>
<dbReference type="Proteomes" id="UP000314986">
    <property type="component" value="Unassembled WGS sequence"/>
</dbReference>
<sequence length="440" mass="50076">MCLGEQVRGREWGLGRETSFSFPGQKSPLDNPGSPKPVEIKAKAPEKPRKGPAEEAQMAAAAAMTRLDINQHRARGSPGPSSLKMDVKKSSAAHNEARSQNSQASSNSNRECRTDLSVNGVYFICPLTAISVHKTEREAHIKEALLTRLVDDPIGSSIMMIHTFNKDKEKVKIACETLAKYIDNICNNPTEEKYRKIKLQNKVFQERISELEGTHEFLQSIGFERKTFQLPGQDHEDDFYVLNEKFLATLEQLRQYKDDLLNAEPLRLQLDRRIKVFRPTPQAARFELPDDFYNLTAEEVKREQQMRSDAVERNSMLRTKAMRERNEQRELKKYNYTLLRVRLPDGYILQGTFYARERVSALRAFISSTLMNDWMPFQLVAPGGHKLKDDDSLFNEVGLVPAALLTLTWDAEILADLEAAGQNHTSILKPELLSNVQTLV</sequence>
<keyword evidence="3" id="KW-0472">Membrane</keyword>
<dbReference type="CDD" id="cd10460">
    <property type="entry name" value="PUB_UBXD1"/>
    <property type="match status" value="1"/>
</dbReference>
<dbReference type="FunFam" id="3.10.20.90:FF:000185">
    <property type="entry name" value="UBX domain-containing protein 6"/>
    <property type="match status" value="1"/>
</dbReference>
<dbReference type="InterPro" id="IPR042774">
    <property type="entry name" value="UBXN6_PUB"/>
</dbReference>
<keyword evidence="11" id="KW-1185">Reference proteome</keyword>
<dbReference type="Gene3D" id="1.20.58.2190">
    <property type="match status" value="1"/>
</dbReference>
<protein>
    <recommendedName>
        <fullName evidence="6">UBX domain-containing protein 6</fullName>
    </recommendedName>
    <alternativeName>
        <fullName evidence="7">UBX domain-containing protein 1</fullName>
    </alternativeName>
</protein>
<dbReference type="InParanoid" id="A0A4W3GDM2"/>
<feature type="domain" description="UBX" evidence="9">
    <location>
        <begin position="332"/>
        <end position="407"/>
    </location>
</feature>
<evidence type="ECO:0000256" key="2">
    <source>
        <dbReference type="ARBA" id="ARBA00022786"/>
    </source>
</evidence>
<feature type="compositionally biased region" description="Basic and acidic residues" evidence="8">
    <location>
        <begin position="38"/>
        <end position="53"/>
    </location>
</feature>
<dbReference type="SUPFAM" id="SSF54236">
    <property type="entry name" value="Ubiquitin-like"/>
    <property type="match status" value="1"/>
</dbReference>
<dbReference type="AlphaFoldDB" id="A0A4W3GDM2"/>
<dbReference type="PROSITE" id="PS50033">
    <property type="entry name" value="UBX"/>
    <property type="match status" value="1"/>
</dbReference>
<dbReference type="Pfam" id="PF09409">
    <property type="entry name" value="PUB"/>
    <property type="match status" value="1"/>
</dbReference>
<dbReference type="STRING" id="7868.ENSCMIP00000000932"/>
<dbReference type="InterPro" id="IPR001012">
    <property type="entry name" value="UBX_dom"/>
</dbReference>
<dbReference type="InterPro" id="IPR036339">
    <property type="entry name" value="PUB-like_dom_sf"/>
</dbReference>
<dbReference type="Gene3D" id="3.10.20.90">
    <property type="entry name" value="Phosphatidylinositol 3-kinase Catalytic Subunit, Chain A, domain 1"/>
    <property type="match status" value="1"/>
</dbReference>
<dbReference type="GO" id="GO:0016020">
    <property type="term" value="C:membrane"/>
    <property type="evidence" value="ECO:0007669"/>
    <property type="project" value="UniProtKB-SubCell"/>
</dbReference>
<dbReference type="InterPro" id="IPR029071">
    <property type="entry name" value="Ubiquitin-like_domsf"/>
</dbReference>
<feature type="compositionally biased region" description="Low complexity" evidence="8">
    <location>
        <begin position="98"/>
        <end position="109"/>
    </location>
</feature>
<dbReference type="PANTHER" id="PTHR23153">
    <property type="entry name" value="UBX-RELATED"/>
    <property type="match status" value="1"/>
</dbReference>
<dbReference type="GO" id="GO:0005737">
    <property type="term" value="C:cytoplasm"/>
    <property type="evidence" value="ECO:0007669"/>
    <property type="project" value="TreeGrafter"/>
</dbReference>
<dbReference type="Pfam" id="PF00789">
    <property type="entry name" value="UBX"/>
    <property type="match status" value="1"/>
</dbReference>
<evidence type="ECO:0000256" key="5">
    <source>
        <dbReference type="ARBA" id="ARBA00065525"/>
    </source>
</evidence>
<reference evidence="11" key="3">
    <citation type="journal article" date="2014" name="Nature">
        <title>Elephant shark genome provides unique insights into gnathostome evolution.</title>
        <authorList>
            <consortium name="International Elephant Shark Genome Sequencing Consortium"/>
            <person name="Venkatesh B."/>
            <person name="Lee A.P."/>
            <person name="Ravi V."/>
            <person name="Maurya A.K."/>
            <person name="Lian M.M."/>
            <person name="Swann J.B."/>
            <person name="Ohta Y."/>
            <person name="Flajnik M.F."/>
            <person name="Sutoh Y."/>
            <person name="Kasahara M."/>
            <person name="Hoon S."/>
            <person name="Gangu V."/>
            <person name="Roy S.W."/>
            <person name="Irimia M."/>
            <person name="Korzh V."/>
            <person name="Kondrychyn I."/>
            <person name="Lim Z.W."/>
            <person name="Tay B.H."/>
            <person name="Tohari S."/>
            <person name="Kong K.W."/>
            <person name="Ho S."/>
            <person name="Lorente-Galdos B."/>
            <person name="Quilez J."/>
            <person name="Marques-Bonet T."/>
            <person name="Raney B.J."/>
            <person name="Ingham P.W."/>
            <person name="Tay A."/>
            <person name="Hillier L.W."/>
            <person name="Minx P."/>
            <person name="Boehm T."/>
            <person name="Wilson R.K."/>
            <person name="Brenner S."/>
            <person name="Warren W.C."/>
        </authorList>
    </citation>
    <scope>NUCLEOTIDE SEQUENCE [LARGE SCALE GENOMIC DNA]</scope>
</reference>
<evidence type="ECO:0000256" key="3">
    <source>
        <dbReference type="ARBA" id="ARBA00023136"/>
    </source>
</evidence>
<dbReference type="SUPFAM" id="SSF143503">
    <property type="entry name" value="PUG domain-like"/>
    <property type="match status" value="1"/>
</dbReference>
<evidence type="ECO:0000313" key="10">
    <source>
        <dbReference type="Ensembl" id="ENSCMIP00000000932.1"/>
    </source>
</evidence>
<comment type="subcellular location">
    <subcellularLocation>
        <location evidence="1">Membrane</location>
        <topology evidence="1">Peripheral membrane protein</topology>
    </subcellularLocation>
</comment>
<evidence type="ECO:0000259" key="9">
    <source>
        <dbReference type="PROSITE" id="PS50033"/>
    </source>
</evidence>
<feature type="compositionally biased region" description="Low complexity" evidence="8">
    <location>
        <begin position="54"/>
        <end position="64"/>
    </location>
</feature>
<dbReference type="InterPro" id="IPR018997">
    <property type="entry name" value="PUB_domain"/>
</dbReference>
<evidence type="ECO:0000313" key="11">
    <source>
        <dbReference type="Proteomes" id="UP000314986"/>
    </source>
</evidence>
<reference evidence="11" key="2">
    <citation type="journal article" date="2007" name="PLoS Biol.">
        <title>Survey sequencing and comparative analysis of the elephant shark (Callorhinchus milii) genome.</title>
        <authorList>
            <person name="Venkatesh B."/>
            <person name="Kirkness E.F."/>
            <person name="Loh Y.H."/>
            <person name="Halpern A.L."/>
            <person name="Lee A.P."/>
            <person name="Johnson J."/>
            <person name="Dandona N."/>
            <person name="Viswanathan L.D."/>
            <person name="Tay A."/>
            <person name="Venter J.C."/>
            <person name="Strausberg R.L."/>
            <person name="Brenner S."/>
        </authorList>
    </citation>
    <scope>NUCLEOTIDE SEQUENCE [LARGE SCALE GENOMIC DNA]</scope>
</reference>
<evidence type="ECO:0000256" key="6">
    <source>
        <dbReference type="ARBA" id="ARBA00070523"/>
    </source>
</evidence>
<dbReference type="OMA" id="VFFRCPM"/>